<gene>
    <name evidence="1" type="ORF">A2563_02180</name>
</gene>
<reference evidence="1 2" key="1">
    <citation type="journal article" date="2016" name="Nat. Commun.">
        <title>Thousands of microbial genomes shed light on interconnected biogeochemical processes in an aquifer system.</title>
        <authorList>
            <person name="Anantharaman K."/>
            <person name="Brown C.T."/>
            <person name="Hug L.A."/>
            <person name="Sharon I."/>
            <person name="Castelle C.J."/>
            <person name="Probst A.J."/>
            <person name="Thomas B.C."/>
            <person name="Singh A."/>
            <person name="Wilkins M.J."/>
            <person name="Karaoz U."/>
            <person name="Brodie E.L."/>
            <person name="Williams K.H."/>
            <person name="Hubbard S.S."/>
            <person name="Banfield J.F."/>
        </authorList>
    </citation>
    <scope>NUCLEOTIDE SEQUENCE [LARGE SCALE GENOMIC DNA]</scope>
</reference>
<proteinExistence type="predicted"/>
<dbReference type="Proteomes" id="UP000176634">
    <property type="component" value="Unassembled WGS sequence"/>
</dbReference>
<name>A0A1F6PBR5_9BACT</name>
<organism evidence="1 2">
    <name type="scientific">Candidatus Magasanikbacteria bacterium RIFOXYD1_FULL_40_23</name>
    <dbReference type="NCBI Taxonomy" id="1798705"/>
    <lineage>
        <taxon>Bacteria</taxon>
        <taxon>Candidatus Magasanikiibacteriota</taxon>
    </lineage>
</organism>
<dbReference type="STRING" id="1798705.A2563_02180"/>
<comment type="caution">
    <text evidence="1">The sequence shown here is derived from an EMBL/GenBank/DDBJ whole genome shotgun (WGS) entry which is preliminary data.</text>
</comment>
<evidence type="ECO:0000313" key="1">
    <source>
        <dbReference type="EMBL" id="OGH93394.1"/>
    </source>
</evidence>
<sequence length="90" mass="10447">MKITLKNPRFSCRKPDGHRDCKHADQGMTQELAGLSLEASLQSCGHYRCDRDTLLKAIELRNGLNSPLYKYWEDFLPTDQPIHFPQEEIE</sequence>
<dbReference type="EMBL" id="MFRA01000001">
    <property type="protein sequence ID" value="OGH93394.1"/>
    <property type="molecule type" value="Genomic_DNA"/>
</dbReference>
<protein>
    <submittedName>
        <fullName evidence="1">Uncharacterized protein</fullName>
    </submittedName>
</protein>
<dbReference type="AlphaFoldDB" id="A0A1F6PBR5"/>
<evidence type="ECO:0000313" key="2">
    <source>
        <dbReference type="Proteomes" id="UP000176634"/>
    </source>
</evidence>
<accession>A0A1F6PBR5</accession>